<feature type="non-terminal residue" evidence="2">
    <location>
        <position position="373"/>
    </location>
</feature>
<gene>
    <name evidence="2" type="ORF">MNOR_LOCUS23907</name>
</gene>
<keyword evidence="1" id="KW-0560">Oxidoreductase</keyword>
<dbReference type="PANTHER" id="PTHR43313">
    <property type="entry name" value="SHORT-CHAIN DEHYDROGENASE/REDUCTASE FAMILY 9C"/>
    <property type="match status" value="1"/>
</dbReference>
<dbReference type="SUPFAM" id="SSF51735">
    <property type="entry name" value="NAD(P)-binding Rossmann-fold domains"/>
    <property type="match status" value="1"/>
</dbReference>
<dbReference type="InterPro" id="IPR002347">
    <property type="entry name" value="SDR_fam"/>
</dbReference>
<dbReference type="Proteomes" id="UP001497623">
    <property type="component" value="Unassembled WGS sequence"/>
</dbReference>
<dbReference type="Gene3D" id="3.40.50.720">
    <property type="entry name" value="NAD(P)-binding Rossmann-like Domain"/>
    <property type="match status" value="1"/>
</dbReference>
<evidence type="ECO:0000313" key="2">
    <source>
        <dbReference type="EMBL" id="CAL4123241.1"/>
    </source>
</evidence>
<name>A0AAV2RER8_MEGNR</name>
<protein>
    <recommendedName>
        <fullName evidence="4">D-beta-hydroxybutyrate dehydrogenase, mitochondrial</fullName>
    </recommendedName>
</protein>
<reference evidence="2 3" key="1">
    <citation type="submission" date="2024-05" db="EMBL/GenBank/DDBJ databases">
        <authorList>
            <person name="Wallberg A."/>
        </authorList>
    </citation>
    <scope>NUCLEOTIDE SEQUENCE [LARGE SCALE GENOMIC DNA]</scope>
</reference>
<sequence length="373" mass="42065">MYSLIDIGQSITPRVTHTAPKTTLLWTKLYPSSGRSHAIADYSLGIGTSIDWERFRNYGSSLTQFFYTSDSKFEFKLNVEFNSIGFLASFLQSDSSSSGTSLVKPTKLVVKRLHSEEGHQVSQGPQVLNLLQNRFKCVLMNSQSFFVNIGTTMTCPVVVYKKRMTKRLIGLCLTRKYLIRSACRIITVSSAVGDLPSPLMSPYVASKHAIEGFSDCLRLEMKQWGVDVILVEPGNFNAGTGILTVDKVRTQIEGMWSSMNDEVKSAYGEQSLKTLFSRWAQKEIEGDDDISTEKKKSDSEYKKLEDDIETDSNNNIELPKSPDITPVIDALSSAVIQQWPYACYRPMDVRLRLKQAIAQHMPYSVFEAIYYTR</sequence>
<accession>A0AAV2RER8</accession>
<keyword evidence="3" id="KW-1185">Reference proteome</keyword>
<evidence type="ECO:0000256" key="1">
    <source>
        <dbReference type="ARBA" id="ARBA00023002"/>
    </source>
</evidence>
<dbReference type="PANTHER" id="PTHR43313:SF50">
    <property type="entry name" value="GH26015P"/>
    <property type="match status" value="1"/>
</dbReference>
<evidence type="ECO:0000313" key="3">
    <source>
        <dbReference type="Proteomes" id="UP001497623"/>
    </source>
</evidence>
<evidence type="ECO:0008006" key="4">
    <source>
        <dbReference type="Google" id="ProtNLM"/>
    </source>
</evidence>
<dbReference type="PROSITE" id="PS00061">
    <property type="entry name" value="ADH_SHORT"/>
    <property type="match status" value="1"/>
</dbReference>
<proteinExistence type="predicted"/>
<dbReference type="GO" id="GO:0016491">
    <property type="term" value="F:oxidoreductase activity"/>
    <property type="evidence" value="ECO:0007669"/>
    <property type="project" value="UniProtKB-KW"/>
</dbReference>
<dbReference type="GO" id="GO:0008202">
    <property type="term" value="P:steroid metabolic process"/>
    <property type="evidence" value="ECO:0007669"/>
    <property type="project" value="TreeGrafter"/>
</dbReference>
<dbReference type="InterPro" id="IPR036291">
    <property type="entry name" value="NAD(P)-bd_dom_sf"/>
</dbReference>
<dbReference type="EMBL" id="CAXKWB010021515">
    <property type="protein sequence ID" value="CAL4123241.1"/>
    <property type="molecule type" value="Genomic_DNA"/>
</dbReference>
<dbReference type="InterPro" id="IPR020904">
    <property type="entry name" value="Sc_DH/Rdtase_CS"/>
</dbReference>
<organism evidence="2 3">
    <name type="scientific">Meganyctiphanes norvegica</name>
    <name type="common">Northern krill</name>
    <name type="synonym">Thysanopoda norvegica</name>
    <dbReference type="NCBI Taxonomy" id="48144"/>
    <lineage>
        <taxon>Eukaryota</taxon>
        <taxon>Metazoa</taxon>
        <taxon>Ecdysozoa</taxon>
        <taxon>Arthropoda</taxon>
        <taxon>Crustacea</taxon>
        <taxon>Multicrustacea</taxon>
        <taxon>Malacostraca</taxon>
        <taxon>Eumalacostraca</taxon>
        <taxon>Eucarida</taxon>
        <taxon>Euphausiacea</taxon>
        <taxon>Euphausiidae</taxon>
        <taxon>Meganyctiphanes</taxon>
    </lineage>
</organism>
<comment type="caution">
    <text evidence="2">The sequence shown here is derived from an EMBL/GenBank/DDBJ whole genome shotgun (WGS) entry which is preliminary data.</text>
</comment>
<dbReference type="AlphaFoldDB" id="A0AAV2RER8"/>
<dbReference type="Pfam" id="PF00106">
    <property type="entry name" value="adh_short"/>
    <property type="match status" value="1"/>
</dbReference>